<proteinExistence type="predicted"/>
<dbReference type="GO" id="GO:0005737">
    <property type="term" value="C:cytoplasm"/>
    <property type="evidence" value="ECO:0007669"/>
    <property type="project" value="TreeGrafter"/>
</dbReference>
<dbReference type="Proteomes" id="UP000743370">
    <property type="component" value="Unassembled WGS sequence"/>
</dbReference>
<accession>A0A8T0L6P3</accession>
<comment type="caution">
    <text evidence="1">The sequence shown here is derived from an EMBL/GenBank/DDBJ whole genome shotgun (WGS) entry which is preliminary data.</text>
</comment>
<evidence type="ECO:0000313" key="1">
    <source>
        <dbReference type="EMBL" id="KAG2405655.1"/>
    </source>
</evidence>
<gene>
    <name evidence="1" type="ORF">HKW66_Vig0049100</name>
</gene>
<dbReference type="InterPro" id="IPR045206">
    <property type="entry name" value="Maestro_heat-like_prot"/>
</dbReference>
<evidence type="ECO:0000313" key="2">
    <source>
        <dbReference type="Proteomes" id="UP000743370"/>
    </source>
</evidence>
<dbReference type="SUPFAM" id="SSF48371">
    <property type="entry name" value="ARM repeat"/>
    <property type="match status" value="1"/>
</dbReference>
<sequence>MLADGSSSVREASMSSQEHCRTVITSFFRCVSSISLPISSSQFFVSFSGILFLFLIAVPSCRVVDVGCVFTPSNPHKDTKNAALFHELDTYQRKCLWLGLWCPNLLFDSWKIWMKLVKIEIHITRGQEKKGRLHAGPVDGRSFLISAFELLLRVWAASRDLKVRVASVEALGQMVGLITRAQLKTALPGLIPTILDLYKKDQDIAFLGTCSLHNLLNALCCPKVVLLCLILRGTSPHHTTPLSIYVALAFAIVAPSNSVASSTSILASEAVHVLLSMLADGSSSVREASMSSLKNIAPLNPLCVFECCAQFGTMAGVFQVMAFGIRSLDTRDVDSAFMAKLAKIATAELISPKFKIQTREWRIRRFDNWCSLNIRLICFSVLCTKRRKEAEGDHDYV</sequence>
<dbReference type="PANTHER" id="PTHR23120:SF0">
    <property type="entry name" value="MAESTRO HEAT-LIKE REPEAT FAMILY MEMBER 1"/>
    <property type="match status" value="1"/>
</dbReference>
<reference evidence="1 2" key="1">
    <citation type="submission" date="2020-05" db="EMBL/GenBank/DDBJ databases">
        <title>Vigna angularis (adzuki bean) Var. LongXiaoDou No. 4 denovo assembly.</title>
        <authorList>
            <person name="Xiang H."/>
        </authorList>
    </citation>
    <scope>NUCLEOTIDE SEQUENCE [LARGE SCALE GENOMIC DNA]</scope>
    <source>
        <tissue evidence="1">Leaf</tissue>
    </source>
</reference>
<dbReference type="Gene3D" id="1.25.10.10">
    <property type="entry name" value="Leucine-rich Repeat Variant"/>
    <property type="match status" value="1"/>
</dbReference>
<dbReference type="PANTHER" id="PTHR23120">
    <property type="entry name" value="MAESTRO-RELATED HEAT DOMAIN-CONTAINING"/>
    <property type="match status" value="1"/>
</dbReference>
<protein>
    <submittedName>
        <fullName evidence="1">Protein SHOOT GRAVITROPISM 6</fullName>
    </submittedName>
</protein>
<dbReference type="EMBL" id="JABFOF010000002">
    <property type="protein sequence ID" value="KAG2405655.1"/>
    <property type="molecule type" value="Genomic_DNA"/>
</dbReference>
<dbReference type="InterPro" id="IPR011989">
    <property type="entry name" value="ARM-like"/>
</dbReference>
<name>A0A8T0L6P3_PHAAN</name>
<dbReference type="AlphaFoldDB" id="A0A8T0L6P3"/>
<dbReference type="InterPro" id="IPR016024">
    <property type="entry name" value="ARM-type_fold"/>
</dbReference>
<organism evidence="1 2">
    <name type="scientific">Phaseolus angularis</name>
    <name type="common">Azuki bean</name>
    <name type="synonym">Vigna angularis</name>
    <dbReference type="NCBI Taxonomy" id="3914"/>
    <lineage>
        <taxon>Eukaryota</taxon>
        <taxon>Viridiplantae</taxon>
        <taxon>Streptophyta</taxon>
        <taxon>Embryophyta</taxon>
        <taxon>Tracheophyta</taxon>
        <taxon>Spermatophyta</taxon>
        <taxon>Magnoliopsida</taxon>
        <taxon>eudicotyledons</taxon>
        <taxon>Gunneridae</taxon>
        <taxon>Pentapetalae</taxon>
        <taxon>rosids</taxon>
        <taxon>fabids</taxon>
        <taxon>Fabales</taxon>
        <taxon>Fabaceae</taxon>
        <taxon>Papilionoideae</taxon>
        <taxon>50 kb inversion clade</taxon>
        <taxon>NPAAA clade</taxon>
        <taxon>indigoferoid/millettioid clade</taxon>
        <taxon>Phaseoleae</taxon>
        <taxon>Vigna</taxon>
    </lineage>
</organism>